<evidence type="ECO:0000313" key="2">
    <source>
        <dbReference type="EMBL" id="HGK63716.1"/>
    </source>
</evidence>
<dbReference type="AlphaFoldDB" id="A0A7V3ZV32"/>
<comment type="caution">
    <text evidence="2">The sequence shown here is derived from an EMBL/GenBank/DDBJ whole genome shotgun (WGS) entry which is preliminary data.</text>
</comment>
<sequence>MRRIITILILIFVLIFVGTRIFKKKPVKAVKKTVEMAEKSRTARRAGKKAGGLERREKKSKEEKRKERELKKLEKKRLKEERKRQRELAKLQKQRKKKSKKKTTGMYILQAIIATDNTYYALIDGKQYKIGDEVGGRRIVRIEADKITLDYFGEITTARVGEPCVPLTTLKTKKKR</sequence>
<dbReference type="EMBL" id="DTDR01000101">
    <property type="protein sequence ID" value="HGK63716.1"/>
    <property type="molecule type" value="Genomic_DNA"/>
</dbReference>
<proteinExistence type="predicted"/>
<name>A0A7V3ZV32_UNCW3</name>
<protein>
    <submittedName>
        <fullName evidence="2">Uncharacterized protein</fullName>
    </submittedName>
</protein>
<feature type="region of interest" description="Disordered" evidence="1">
    <location>
        <begin position="38"/>
        <end position="99"/>
    </location>
</feature>
<feature type="compositionally biased region" description="Basic and acidic residues" evidence="1">
    <location>
        <begin position="51"/>
        <end position="90"/>
    </location>
</feature>
<evidence type="ECO:0000256" key="1">
    <source>
        <dbReference type="SAM" id="MobiDB-lite"/>
    </source>
</evidence>
<gene>
    <name evidence="2" type="ORF">ENU74_03900</name>
</gene>
<organism evidence="2">
    <name type="scientific">candidate division WOR-3 bacterium</name>
    <dbReference type="NCBI Taxonomy" id="2052148"/>
    <lineage>
        <taxon>Bacteria</taxon>
        <taxon>Bacteria division WOR-3</taxon>
    </lineage>
</organism>
<reference evidence="2" key="1">
    <citation type="journal article" date="2020" name="mSystems">
        <title>Genome- and Community-Level Interaction Insights into Carbon Utilization and Element Cycling Functions of Hydrothermarchaeota in Hydrothermal Sediment.</title>
        <authorList>
            <person name="Zhou Z."/>
            <person name="Liu Y."/>
            <person name="Xu W."/>
            <person name="Pan J."/>
            <person name="Luo Z.H."/>
            <person name="Li M."/>
        </authorList>
    </citation>
    <scope>NUCLEOTIDE SEQUENCE [LARGE SCALE GENOMIC DNA]</scope>
    <source>
        <strain evidence="2">SpSt-697</strain>
    </source>
</reference>
<accession>A0A7V3ZV32</accession>